<gene>
    <name evidence="2" type="ORF">VB264_23805</name>
</gene>
<name>A0ABU5QVU8_9BACT</name>
<feature type="transmembrane region" description="Helical" evidence="1">
    <location>
        <begin position="113"/>
        <end position="133"/>
    </location>
</feature>
<feature type="transmembrane region" description="Helical" evidence="1">
    <location>
        <begin position="12"/>
        <end position="32"/>
    </location>
</feature>
<comment type="caution">
    <text evidence="2">The sequence shown here is derived from an EMBL/GenBank/DDBJ whole genome shotgun (WGS) entry which is preliminary data.</text>
</comment>
<evidence type="ECO:0000313" key="3">
    <source>
        <dbReference type="Proteomes" id="UP001304671"/>
    </source>
</evidence>
<feature type="transmembrane region" description="Helical" evidence="1">
    <location>
        <begin position="145"/>
        <end position="166"/>
    </location>
</feature>
<keyword evidence="3" id="KW-1185">Reference proteome</keyword>
<feature type="transmembrane region" description="Helical" evidence="1">
    <location>
        <begin position="72"/>
        <end position="93"/>
    </location>
</feature>
<keyword evidence="1" id="KW-1133">Transmembrane helix</keyword>
<evidence type="ECO:0000313" key="2">
    <source>
        <dbReference type="EMBL" id="MEA5260845.1"/>
    </source>
</evidence>
<keyword evidence="1" id="KW-0472">Membrane</keyword>
<reference evidence="2 3" key="1">
    <citation type="submission" date="2023-12" db="EMBL/GenBank/DDBJ databases">
        <title>Novel species of the genus Arcicella isolated from rivers.</title>
        <authorList>
            <person name="Lu H."/>
        </authorList>
    </citation>
    <scope>NUCLEOTIDE SEQUENCE [LARGE SCALE GENOMIC DNA]</scope>
    <source>
        <strain evidence="2 3">LMG 21963</strain>
    </source>
</reference>
<organism evidence="2 3">
    <name type="scientific">Arcicella aquatica</name>
    <dbReference type="NCBI Taxonomy" id="217141"/>
    <lineage>
        <taxon>Bacteria</taxon>
        <taxon>Pseudomonadati</taxon>
        <taxon>Bacteroidota</taxon>
        <taxon>Cytophagia</taxon>
        <taxon>Cytophagales</taxon>
        <taxon>Flectobacillaceae</taxon>
        <taxon>Arcicella</taxon>
    </lineage>
</organism>
<dbReference type="Proteomes" id="UP001304671">
    <property type="component" value="Unassembled WGS sequence"/>
</dbReference>
<feature type="transmembrane region" description="Helical" evidence="1">
    <location>
        <begin position="38"/>
        <end position="60"/>
    </location>
</feature>
<dbReference type="RefSeq" id="WP_323253722.1">
    <property type="nucleotide sequence ID" value="NZ_JAYFUL010000071.1"/>
</dbReference>
<accession>A0ABU5QVU8</accession>
<dbReference type="InterPro" id="IPR009793">
    <property type="entry name" value="DUF1361"/>
</dbReference>
<feature type="transmembrane region" description="Helical" evidence="1">
    <location>
        <begin position="194"/>
        <end position="216"/>
    </location>
</feature>
<dbReference type="EMBL" id="JAYFUL010000071">
    <property type="protein sequence ID" value="MEA5260845.1"/>
    <property type="molecule type" value="Genomic_DNA"/>
</dbReference>
<evidence type="ECO:0000256" key="1">
    <source>
        <dbReference type="SAM" id="Phobius"/>
    </source>
</evidence>
<sequence>MKTYSISTRRKQVFISLGLMSGMAVALFLFEALFFHNIYLIGINWNLFLAWVPVFIVLYMEKLVSSNLNQPIKILAYSILWLLFFPNAPYIITDLVHLYPYTNNGSSYWHHQIMIYTFAFVSLICGLLSLYWIQKIWTACFSQSLSRVFTISSIALSGYGVFLGRIERFNSWDFFIHPMPLAKYVLHSFGNPTAILITFEFATFIGLAYCMLYSLIHLNDQ</sequence>
<dbReference type="Pfam" id="PF07099">
    <property type="entry name" value="DUF1361"/>
    <property type="match status" value="1"/>
</dbReference>
<protein>
    <submittedName>
        <fullName evidence="2">DUF1361 domain-containing protein</fullName>
    </submittedName>
</protein>
<keyword evidence="1" id="KW-0812">Transmembrane</keyword>
<proteinExistence type="predicted"/>